<accession>A0ABV2Q509</accession>
<sequence>MPASDPVTSRPPLPAAIIAGTVALIESAGPLEDQSELVRAHGAQATRSAQFMERAWLLGERLGLPDDLSRWRSTIHLVVAALAVLVALSALGMSRAVVGESRSINAIAALVTLLGLHFLTLGLWLLSVLWPGAMSGLSLGRLALWLGARMPGERSPHALTVVRATNRLLQERRLLPWAFGLISHTIWALAFVLILAVLAFGFSFHSYQLSWETTILSSEFFQRFVQIAGWLPSLIGFPVPDPVAVQHAGAQGLTALTGADVQRDWAWWLMGCVFTYGLLPRVGFALLSYLRWSAGVANMGQPDSGDPYVRGIFARLEALDPPLVTDEERRSTHPAHTLPPRGPGIPGTLAVIGFELPPELPWPLQSLPVGIEGTTVLELRLAGAAAERQNAIQALGQIRPWTLLLVCHGASSPDRGTARFLRETSHRVEKSRILLVEAEESNRLSNSASGLRRWSDWLKAEKLDAIELVAFPEVGQENA</sequence>
<evidence type="ECO:0008006" key="4">
    <source>
        <dbReference type="Google" id="ProtNLM"/>
    </source>
</evidence>
<organism evidence="2 3">
    <name type="scientific">Ottowia thiooxydans</name>
    <dbReference type="NCBI Taxonomy" id="219182"/>
    <lineage>
        <taxon>Bacteria</taxon>
        <taxon>Pseudomonadati</taxon>
        <taxon>Pseudomonadota</taxon>
        <taxon>Betaproteobacteria</taxon>
        <taxon>Burkholderiales</taxon>
        <taxon>Comamonadaceae</taxon>
        <taxon>Ottowia</taxon>
    </lineage>
</organism>
<keyword evidence="1" id="KW-0472">Membrane</keyword>
<name>A0ABV2Q509_9BURK</name>
<feature type="transmembrane region" description="Helical" evidence="1">
    <location>
        <begin position="177"/>
        <end position="202"/>
    </location>
</feature>
<dbReference type="InterPro" id="IPR021296">
    <property type="entry name" value="DUF2868"/>
</dbReference>
<keyword evidence="1" id="KW-0812">Transmembrane</keyword>
<feature type="transmembrane region" description="Helical" evidence="1">
    <location>
        <begin position="265"/>
        <end position="290"/>
    </location>
</feature>
<comment type="caution">
    <text evidence="2">The sequence shown here is derived from an EMBL/GenBank/DDBJ whole genome shotgun (WGS) entry which is preliminary data.</text>
</comment>
<evidence type="ECO:0000313" key="2">
    <source>
        <dbReference type="EMBL" id="MET4576121.1"/>
    </source>
</evidence>
<evidence type="ECO:0000256" key="1">
    <source>
        <dbReference type="SAM" id="Phobius"/>
    </source>
</evidence>
<keyword evidence="3" id="KW-1185">Reference proteome</keyword>
<keyword evidence="1" id="KW-1133">Transmembrane helix</keyword>
<gene>
    <name evidence="2" type="ORF">ABIE13_001221</name>
</gene>
<feature type="transmembrane region" description="Helical" evidence="1">
    <location>
        <begin position="74"/>
        <end position="92"/>
    </location>
</feature>
<dbReference type="RefSeq" id="WP_354442010.1">
    <property type="nucleotide sequence ID" value="NZ_JBEPSH010000002.1"/>
</dbReference>
<evidence type="ECO:0000313" key="3">
    <source>
        <dbReference type="Proteomes" id="UP001549320"/>
    </source>
</evidence>
<protein>
    <recommendedName>
        <fullName evidence="4">DUF2868 domain-containing protein</fullName>
    </recommendedName>
</protein>
<reference evidence="2 3" key="1">
    <citation type="submission" date="2024-06" db="EMBL/GenBank/DDBJ databases">
        <title>Sorghum-associated microbial communities from plants grown in Nebraska, USA.</title>
        <authorList>
            <person name="Schachtman D."/>
        </authorList>
    </citation>
    <scope>NUCLEOTIDE SEQUENCE [LARGE SCALE GENOMIC DNA]</scope>
    <source>
        <strain evidence="2 3">2709</strain>
    </source>
</reference>
<dbReference type="Pfam" id="PF11067">
    <property type="entry name" value="DUF2868"/>
    <property type="match status" value="1"/>
</dbReference>
<dbReference type="EMBL" id="JBEPSH010000002">
    <property type="protein sequence ID" value="MET4576121.1"/>
    <property type="molecule type" value="Genomic_DNA"/>
</dbReference>
<dbReference type="Proteomes" id="UP001549320">
    <property type="component" value="Unassembled WGS sequence"/>
</dbReference>
<feature type="transmembrane region" description="Helical" evidence="1">
    <location>
        <begin position="104"/>
        <end position="124"/>
    </location>
</feature>
<proteinExistence type="predicted"/>